<dbReference type="InterPro" id="IPR050329">
    <property type="entry name" value="GLI_C2H2-zinc-finger"/>
</dbReference>
<evidence type="ECO:0000256" key="5">
    <source>
        <dbReference type="PROSITE-ProRule" id="PRU00042"/>
    </source>
</evidence>
<evidence type="ECO:0000256" key="1">
    <source>
        <dbReference type="ARBA" id="ARBA00022723"/>
    </source>
</evidence>
<evidence type="ECO:0000256" key="2">
    <source>
        <dbReference type="ARBA" id="ARBA00022737"/>
    </source>
</evidence>
<dbReference type="GO" id="GO:0000978">
    <property type="term" value="F:RNA polymerase II cis-regulatory region sequence-specific DNA binding"/>
    <property type="evidence" value="ECO:0007669"/>
    <property type="project" value="TreeGrafter"/>
</dbReference>
<keyword evidence="4" id="KW-0862">Zinc</keyword>
<dbReference type="SMART" id="SM00355">
    <property type="entry name" value="ZnF_C2H2"/>
    <property type="match status" value="3"/>
</dbReference>
<evidence type="ECO:0000313" key="9">
    <source>
        <dbReference type="Proteomes" id="UP000274504"/>
    </source>
</evidence>
<evidence type="ECO:0000313" key="10">
    <source>
        <dbReference type="WBParaSite" id="HDID_0001061301-mRNA-1"/>
    </source>
</evidence>
<dbReference type="GO" id="GO:0000981">
    <property type="term" value="F:DNA-binding transcription factor activity, RNA polymerase II-specific"/>
    <property type="evidence" value="ECO:0007669"/>
    <property type="project" value="TreeGrafter"/>
</dbReference>
<accession>A0A0R3SXW9</accession>
<dbReference type="Proteomes" id="UP000274504">
    <property type="component" value="Unassembled WGS sequence"/>
</dbReference>
<evidence type="ECO:0000259" key="7">
    <source>
        <dbReference type="PROSITE" id="PS50157"/>
    </source>
</evidence>
<dbReference type="PROSITE" id="PS50157">
    <property type="entry name" value="ZINC_FINGER_C2H2_2"/>
    <property type="match status" value="2"/>
</dbReference>
<dbReference type="PANTHER" id="PTHR19818:SF139">
    <property type="entry name" value="PAIR-RULE PROTEIN ODD-PAIRED"/>
    <property type="match status" value="1"/>
</dbReference>
<feature type="region of interest" description="Disordered" evidence="6">
    <location>
        <begin position="115"/>
        <end position="143"/>
    </location>
</feature>
<evidence type="ECO:0000313" key="8">
    <source>
        <dbReference type="EMBL" id="VDL63639.1"/>
    </source>
</evidence>
<dbReference type="AlphaFoldDB" id="A0A0R3SXW9"/>
<organism evidence="10">
    <name type="scientific">Hymenolepis diminuta</name>
    <name type="common">Rat tapeworm</name>
    <dbReference type="NCBI Taxonomy" id="6216"/>
    <lineage>
        <taxon>Eukaryota</taxon>
        <taxon>Metazoa</taxon>
        <taxon>Spiralia</taxon>
        <taxon>Lophotrochozoa</taxon>
        <taxon>Platyhelminthes</taxon>
        <taxon>Cestoda</taxon>
        <taxon>Eucestoda</taxon>
        <taxon>Cyclophyllidea</taxon>
        <taxon>Hymenolepididae</taxon>
        <taxon>Hymenolepis</taxon>
    </lineage>
</organism>
<evidence type="ECO:0000256" key="3">
    <source>
        <dbReference type="ARBA" id="ARBA00022771"/>
    </source>
</evidence>
<sequence>MNFHLVKRPYACSFPGCSYRGKTKSQITQHKATHGLGYVYACDFCDYRATTSTNLRRHSRLHLDTRPYRCPHCSHTFVELSALRRHVLDSAYHPGLPLYVCPWCTASSSANSDKAVTSTKPSSSLIIDSPISKQTSSKKPTDQDICGFNSSSLAWKHVVQAHAAELSDPKTLRRLGRKPGETLIEHDVSLIFGLYHPNEDGNFRPSSAVRILNGPAPPYQRINASHRKRLENNPTHSVLTVSSTLLTEGGSGKSGGGETLKFAEVQDLVTLAGGFVWSSATFQSELVRATSRSQQSSQNQL</sequence>
<protein>
    <submittedName>
        <fullName evidence="10">C2H2-type domain-containing protein</fullName>
    </submittedName>
</protein>
<dbReference type="WBParaSite" id="HDID_0001061301-mRNA-1">
    <property type="protein sequence ID" value="HDID_0001061301-mRNA-1"/>
    <property type="gene ID" value="HDID_0001061301"/>
</dbReference>
<dbReference type="InterPro" id="IPR036236">
    <property type="entry name" value="Znf_C2H2_sf"/>
</dbReference>
<dbReference type="GO" id="GO:0008270">
    <property type="term" value="F:zinc ion binding"/>
    <property type="evidence" value="ECO:0007669"/>
    <property type="project" value="UniProtKB-KW"/>
</dbReference>
<dbReference type="SUPFAM" id="SSF57667">
    <property type="entry name" value="beta-beta-alpha zinc fingers"/>
    <property type="match status" value="2"/>
</dbReference>
<keyword evidence="2" id="KW-0677">Repeat</keyword>
<keyword evidence="1" id="KW-0479">Metal-binding</keyword>
<dbReference type="Gene3D" id="3.30.160.60">
    <property type="entry name" value="Classic Zinc Finger"/>
    <property type="match status" value="2"/>
</dbReference>
<reference evidence="10" key="1">
    <citation type="submission" date="2017-02" db="UniProtKB">
        <authorList>
            <consortium name="WormBaseParasite"/>
        </authorList>
    </citation>
    <scope>IDENTIFICATION</scope>
</reference>
<feature type="domain" description="C2H2-type" evidence="7">
    <location>
        <begin position="68"/>
        <end position="95"/>
    </location>
</feature>
<proteinExistence type="predicted"/>
<dbReference type="PANTHER" id="PTHR19818">
    <property type="entry name" value="ZINC FINGER PROTEIN ZIC AND GLI"/>
    <property type="match status" value="1"/>
</dbReference>
<feature type="domain" description="C2H2-type" evidence="7">
    <location>
        <begin position="40"/>
        <end position="67"/>
    </location>
</feature>
<evidence type="ECO:0000256" key="4">
    <source>
        <dbReference type="ARBA" id="ARBA00022833"/>
    </source>
</evidence>
<feature type="compositionally biased region" description="Low complexity" evidence="6">
    <location>
        <begin position="121"/>
        <end position="132"/>
    </location>
</feature>
<evidence type="ECO:0000256" key="6">
    <source>
        <dbReference type="SAM" id="MobiDB-lite"/>
    </source>
</evidence>
<reference evidence="8 9" key="2">
    <citation type="submission" date="2018-11" db="EMBL/GenBank/DDBJ databases">
        <authorList>
            <consortium name="Pathogen Informatics"/>
        </authorList>
    </citation>
    <scope>NUCLEOTIDE SEQUENCE [LARGE SCALE GENOMIC DNA]</scope>
</reference>
<dbReference type="GO" id="GO:0045944">
    <property type="term" value="P:positive regulation of transcription by RNA polymerase II"/>
    <property type="evidence" value="ECO:0007669"/>
    <property type="project" value="UniProtKB-ARBA"/>
</dbReference>
<dbReference type="GO" id="GO:0005634">
    <property type="term" value="C:nucleus"/>
    <property type="evidence" value="ECO:0007669"/>
    <property type="project" value="UniProtKB-ARBA"/>
</dbReference>
<dbReference type="Pfam" id="PF00096">
    <property type="entry name" value="zf-C2H2"/>
    <property type="match status" value="1"/>
</dbReference>
<dbReference type="OrthoDB" id="7788172at2759"/>
<dbReference type="STRING" id="6216.A0A0R3SXW9"/>
<dbReference type="InterPro" id="IPR013087">
    <property type="entry name" value="Znf_C2H2_type"/>
</dbReference>
<gene>
    <name evidence="8" type="ORF">HDID_LOCUS10611</name>
</gene>
<keyword evidence="3 5" id="KW-0863">Zinc-finger</keyword>
<dbReference type="EMBL" id="UYSG01011794">
    <property type="protein sequence ID" value="VDL63639.1"/>
    <property type="molecule type" value="Genomic_DNA"/>
</dbReference>
<name>A0A0R3SXW9_HYMDI</name>